<feature type="compositionally biased region" description="Basic and acidic residues" evidence="1">
    <location>
        <begin position="295"/>
        <end position="304"/>
    </location>
</feature>
<feature type="compositionally biased region" description="Basic and acidic residues" evidence="1">
    <location>
        <begin position="337"/>
        <end position="346"/>
    </location>
</feature>
<feature type="region of interest" description="Disordered" evidence="1">
    <location>
        <begin position="295"/>
        <end position="346"/>
    </location>
</feature>
<sequence length="346" mass="39062">MKPSCTPERSPLGGEQLHVELSRKRRRCSNASDVDPLKSKTVTLTVPASPADTRNFKGTTSWQEPAHKPGEPAISKIVALAIKLVLHNAKRCAPVLERLLKERPRAPGADLQDPSSLAAYITTIRAQGGKIKWRSEDEQIMYDYLTTLRPDDKVKTRHAMQMLGIAHLSGDDKLCNTLCAKLNSLRNKMKHGAVGSEPADEEDHPRRRAASVDYKGLLKRAYLALPGHKGTLAEAARVLEADPEVSPQLDRRLYRSSKRTPIWRQYLRNARSRCPQLVKTGEERGGDMVLRWHMEAEGTEEKEATQQQGEEREEEKKTKDQKKKNRKDDRKKKKAREGKADRRGST</sequence>
<gene>
    <name evidence="2" type="ORF">Agub_g7934</name>
</gene>
<proteinExistence type="predicted"/>
<dbReference type="AlphaFoldDB" id="A0AAD3DQX9"/>
<feature type="region of interest" description="Disordered" evidence="1">
    <location>
        <begin position="1"/>
        <end position="36"/>
    </location>
</feature>
<feature type="region of interest" description="Disordered" evidence="1">
    <location>
        <begin position="48"/>
        <end position="68"/>
    </location>
</feature>
<organism evidence="2 3">
    <name type="scientific">Astrephomene gubernaculifera</name>
    <dbReference type="NCBI Taxonomy" id="47775"/>
    <lineage>
        <taxon>Eukaryota</taxon>
        <taxon>Viridiplantae</taxon>
        <taxon>Chlorophyta</taxon>
        <taxon>core chlorophytes</taxon>
        <taxon>Chlorophyceae</taxon>
        <taxon>CS clade</taxon>
        <taxon>Chlamydomonadales</taxon>
        <taxon>Astrephomenaceae</taxon>
        <taxon>Astrephomene</taxon>
    </lineage>
</organism>
<comment type="caution">
    <text evidence="2">The sequence shown here is derived from an EMBL/GenBank/DDBJ whole genome shotgun (WGS) entry which is preliminary data.</text>
</comment>
<dbReference type="Proteomes" id="UP001054857">
    <property type="component" value="Unassembled WGS sequence"/>
</dbReference>
<evidence type="ECO:0000313" key="2">
    <source>
        <dbReference type="EMBL" id="GFR46425.1"/>
    </source>
</evidence>
<feature type="compositionally biased region" description="Basic residues" evidence="1">
    <location>
        <begin position="319"/>
        <end position="336"/>
    </location>
</feature>
<name>A0AAD3DQX9_9CHLO</name>
<evidence type="ECO:0000313" key="3">
    <source>
        <dbReference type="Proteomes" id="UP001054857"/>
    </source>
</evidence>
<accession>A0AAD3DQX9</accession>
<protein>
    <submittedName>
        <fullName evidence="2">Uncharacterized protein</fullName>
    </submittedName>
</protein>
<evidence type="ECO:0000256" key="1">
    <source>
        <dbReference type="SAM" id="MobiDB-lite"/>
    </source>
</evidence>
<keyword evidence="3" id="KW-1185">Reference proteome</keyword>
<reference evidence="2 3" key="1">
    <citation type="journal article" date="2021" name="Sci. Rep.">
        <title>Genome sequencing of the multicellular alga Astrephomene provides insights into convergent evolution of germ-soma differentiation.</title>
        <authorList>
            <person name="Yamashita S."/>
            <person name="Yamamoto K."/>
            <person name="Matsuzaki R."/>
            <person name="Suzuki S."/>
            <person name="Yamaguchi H."/>
            <person name="Hirooka S."/>
            <person name="Minakuchi Y."/>
            <person name="Miyagishima S."/>
            <person name="Kawachi M."/>
            <person name="Toyoda A."/>
            <person name="Nozaki H."/>
        </authorList>
    </citation>
    <scope>NUCLEOTIDE SEQUENCE [LARGE SCALE GENOMIC DNA]</scope>
    <source>
        <strain evidence="2 3">NIES-4017</strain>
    </source>
</reference>
<dbReference type="EMBL" id="BMAR01000014">
    <property type="protein sequence ID" value="GFR46425.1"/>
    <property type="molecule type" value="Genomic_DNA"/>
</dbReference>